<keyword evidence="2" id="KW-0808">Transferase</keyword>
<reference evidence="2" key="1">
    <citation type="submission" date="2020-11" db="EMBL/GenBank/DDBJ databases">
        <authorList>
            <consortium name="DOE Joint Genome Institute"/>
            <person name="Ahrendt S."/>
            <person name="Riley R."/>
            <person name="Andreopoulos W."/>
            <person name="Labutti K."/>
            <person name="Pangilinan J."/>
            <person name="Ruiz-Duenas F.J."/>
            <person name="Barrasa J.M."/>
            <person name="Sanchez-Garcia M."/>
            <person name="Camarero S."/>
            <person name="Miyauchi S."/>
            <person name="Serrano A."/>
            <person name="Linde D."/>
            <person name="Babiker R."/>
            <person name="Drula E."/>
            <person name="Ayuso-Fernandez I."/>
            <person name="Pacheco R."/>
            <person name="Padilla G."/>
            <person name="Ferreira P."/>
            <person name="Barriuso J."/>
            <person name="Kellner H."/>
            <person name="Castanera R."/>
            <person name="Alfaro M."/>
            <person name="Ramirez L."/>
            <person name="Pisabarro A.G."/>
            <person name="Kuo A."/>
            <person name="Tritt A."/>
            <person name="Lipzen A."/>
            <person name="He G."/>
            <person name="Yan M."/>
            <person name="Ng V."/>
            <person name="Cullen D."/>
            <person name="Martin F."/>
            <person name="Rosso M.-N."/>
            <person name="Henrissat B."/>
            <person name="Hibbett D."/>
            <person name="Martinez A.T."/>
            <person name="Grigoriev I.V."/>
        </authorList>
    </citation>
    <scope>NUCLEOTIDE SEQUENCE</scope>
    <source>
        <strain evidence="2">CBS 506.95</strain>
    </source>
</reference>
<feature type="domain" description="Protein kinase" evidence="1">
    <location>
        <begin position="1"/>
        <end position="254"/>
    </location>
</feature>
<dbReference type="AlphaFoldDB" id="A0A9P6EJ91"/>
<dbReference type="GO" id="GO:0004674">
    <property type="term" value="F:protein serine/threonine kinase activity"/>
    <property type="evidence" value="ECO:0007669"/>
    <property type="project" value="TreeGrafter"/>
</dbReference>
<evidence type="ECO:0000313" key="3">
    <source>
        <dbReference type="Proteomes" id="UP000807306"/>
    </source>
</evidence>
<evidence type="ECO:0000259" key="1">
    <source>
        <dbReference type="PROSITE" id="PS50011"/>
    </source>
</evidence>
<accession>A0A9P6EJ91</accession>
<dbReference type="OrthoDB" id="346907at2759"/>
<dbReference type="PROSITE" id="PS50011">
    <property type="entry name" value="PROTEIN_KINASE_DOM"/>
    <property type="match status" value="1"/>
</dbReference>
<dbReference type="SMART" id="SM00220">
    <property type="entry name" value="S_TKc"/>
    <property type="match status" value="1"/>
</dbReference>
<dbReference type="EMBL" id="MU157844">
    <property type="protein sequence ID" value="KAF9529674.1"/>
    <property type="molecule type" value="Genomic_DNA"/>
</dbReference>
<dbReference type="InterPro" id="IPR008271">
    <property type="entry name" value="Ser/Thr_kinase_AS"/>
</dbReference>
<dbReference type="PANTHER" id="PTHR44329">
    <property type="entry name" value="SERINE/THREONINE-PROTEIN KINASE TNNI3K-RELATED"/>
    <property type="match status" value="1"/>
</dbReference>
<dbReference type="InterPro" id="IPR011009">
    <property type="entry name" value="Kinase-like_dom_sf"/>
</dbReference>
<sequence>MSEYVISGGFCDLHRIAVGGVVTCFRVMRQTETDSKKEVYKRFCSELSIWHQLKHPNILPLIGATMEIFPGRFCFLLPWLSHGSIVRFIKTHPEHDKYLAISQIADGLDYLHNLDPPVWHKDIKGENVLVNDDLVCMITDFDLSWILEEQRSMTRGLATLYWSPPEILSDSPLDEDSRPRDVFSFGCTIYEILVGQVPKYIWWTVMKIQPLVLPPPRSPDWEPEEQQLWQMAERCLQVLPENRPLIADIKNEIISLRS</sequence>
<keyword evidence="2" id="KW-0418">Kinase</keyword>
<dbReference type="PROSITE" id="PS00108">
    <property type="entry name" value="PROTEIN_KINASE_ST"/>
    <property type="match status" value="1"/>
</dbReference>
<name>A0A9P6EJ91_9AGAR</name>
<dbReference type="Gene3D" id="1.10.510.10">
    <property type="entry name" value="Transferase(Phosphotransferase) domain 1"/>
    <property type="match status" value="1"/>
</dbReference>
<gene>
    <name evidence="2" type="ORF">CPB83DRAFT_247033</name>
</gene>
<proteinExistence type="predicted"/>
<comment type="caution">
    <text evidence="2">The sequence shown here is derived from an EMBL/GenBank/DDBJ whole genome shotgun (WGS) entry which is preliminary data.</text>
</comment>
<protein>
    <submittedName>
        <fullName evidence="2">Kinase-like domain-containing protein</fullName>
    </submittedName>
</protein>
<keyword evidence="3" id="KW-1185">Reference proteome</keyword>
<dbReference type="InterPro" id="IPR000719">
    <property type="entry name" value="Prot_kinase_dom"/>
</dbReference>
<dbReference type="Proteomes" id="UP000807306">
    <property type="component" value="Unassembled WGS sequence"/>
</dbReference>
<dbReference type="InterPro" id="IPR051681">
    <property type="entry name" value="Ser/Thr_Kinases-Pseudokinases"/>
</dbReference>
<organism evidence="2 3">
    <name type="scientific">Crepidotus variabilis</name>
    <dbReference type="NCBI Taxonomy" id="179855"/>
    <lineage>
        <taxon>Eukaryota</taxon>
        <taxon>Fungi</taxon>
        <taxon>Dikarya</taxon>
        <taxon>Basidiomycota</taxon>
        <taxon>Agaricomycotina</taxon>
        <taxon>Agaricomycetes</taxon>
        <taxon>Agaricomycetidae</taxon>
        <taxon>Agaricales</taxon>
        <taxon>Agaricineae</taxon>
        <taxon>Crepidotaceae</taxon>
        <taxon>Crepidotus</taxon>
    </lineage>
</organism>
<evidence type="ECO:0000313" key="2">
    <source>
        <dbReference type="EMBL" id="KAF9529674.1"/>
    </source>
</evidence>
<dbReference type="Pfam" id="PF00069">
    <property type="entry name" value="Pkinase"/>
    <property type="match status" value="1"/>
</dbReference>
<dbReference type="GO" id="GO:0005524">
    <property type="term" value="F:ATP binding"/>
    <property type="evidence" value="ECO:0007669"/>
    <property type="project" value="InterPro"/>
</dbReference>
<dbReference type="SUPFAM" id="SSF56112">
    <property type="entry name" value="Protein kinase-like (PK-like)"/>
    <property type="match status" value="1"/>
</dbReference>